<evidence type="ECO:0000256" key="1">
    <source>
        <dbReference type="SAM" id="MobiDB-lite"/>
    </source>
</evidence>
<reference evidence="2 3" key="1">
    <citation type="journal article" date="2021" name="BMC Genomics">
        <title>Datura genome reveals duplications of psychoactive alkaloid biosynthetic genes and high mutation rate following tissue culture.</title>
        <authorList>
            <person name="Rajewski A."/>
            <person name="Carter-House D."/>
            <person name="Stajich J."/>
            <person name="Litt A."/>
        </authorList>
    </citation>
    <scope>NUCLEOTIDE SEQUENCE [LARGE SCALE GENOMIC DNA]</scope>
    <source>
        <strain evidence="2">AR-01</strain>
    </source>
</reference>
<proteinExistence type="predicted"/>
<feature type="compositionally biased region" description="Basic and acidic residues" evidence="1">
    <location>
        <begin position="151"/>
        <end position="173"/>
    </location>
</feature>
<accession>A0ABS8SSV7</accession>
<evidence type="ECO:0000313" key="2">
    <source>
        <dbReference type="EMBL" id="MCD7461860.1"/>
    </source>
</evidence>
<sequence>MAQGAGTGAAKLGTTHKQQQEARRALVLAHPGARHALMLSHPGASRAANLALSAPRRGPLCKQKKFHGKNSPPPPSREQICPDRETSANQGRRRSATAVVESQISPRSAAVATPKKEREQLQQSHRRAEAHREQVIQAAAIASNRPSNRSSPDREQQTPSRRDPDRRAAASIE</sequence>
<protein>
    <submittedName>
        <fullName evidence="2">Uncharacterized protein</fullName>
    </submittedName>
</protein>
<gene>
    <name evidence="2" type="ORF">HAX54_047286</name>
</gene>
<evidence type="ECO:0000313" key="3">
    <source>
        <dbReference type="Proteomes" id="UP000823775"/>
    </source>
</evidence>
<comment type="caution">
    <text evidence="2">The sequence shown here is derived from an EMBL/GenBank/DDBJ whole genome shotgun (WGS) entry which is preliminary data.</text>
</comment>
<keyword evidence="3" id="KW-1185">Reference proteome</keyword>
<feature type="compositionally biased region" description="Low complexity" evidence="1">
    <location>
        <begin position="138"/>
        <end position="150"/>
    </location>
</feature>
<dbReference type="Proteomes" id="UP000823775">
    <property type="component" value="Unassembled WGS sequence"/>
</dbReference>
<feature type="compositionally biased region" description="Basic and acidic residues" evidence="1">
    <location>
        <begin position="114"/>
        <end position="134"/>
    </location>
</feature>
<organism evidence="2 3">
    <name type="scientific">Datura stramonium</name>
    <name type="common">Jimsonweed</name>
    <name type="synonym">Common thornapple</name>
    <dbReference type="NCBI Taxonomy" id="4076"/>
    <lineage>
        <taxon>Eukaryota</taxon>
        <taxon>Viridiplantae</taxon>
        <taxon>Streptophyta</taxon>
        <taxon>Embryophyta</taxon>
        <taxon>Tracheophyta</taxon>
        <taxon>Spermatophyta</taxon>
        <taxon>Magnoliopsida</taxon>
        <taxon>eudicotyledons</taxon>
        <taxon>Gunneridae</taxon>
        <taxon>Pentapetalae</taxon>
        <taxon>asterids</taxon>
        <taxon>lamiids</taxon>
        <taxon>Solanales</taxon>
        <taxon>Solanaceae</taxon>
        <taxon>Solanoideae</taxon>
        <taxon>Datureae</taxon>
        <taxon>Datura</taxon>
    </lineage>
</organism>
<feature type="region of interest" description="Disordered" evidence="1">
    <location>
        <begin position="1"/>
        <end position="24"/>
    </location>
</feature>
<feature type="region of interest" description="Disordered" evidence="1">
    <location>
        <begin position="50"/>
        <end position="173"/>
    </location>
</feature>
<feature type="compositionally biased region" description="Low complexity" evidence="1">
    <location>
        <begin position="1"/>
        <end position="15"/>
    </location>
</feature>
<name>A0ABS8SSV7_DATST</name>
<dbReference type="EMBL" id="JACEIK010000761">
    <property type="protein sequence ID" value="MCD7461860.1"/>
    <property type="molecule type" value="Genomic_DNA"/>
</dbReference>